<feature type="transmembrane region" description="Helical" evidence="4">
    <location>
        <begin position="225"/>
        <end position="246"/>
    </location>
</feature>
<evidence type="ECO:0000256" key="4">
    <source>
        <dbReference type="SAM" id="Phobius"/>
    </source>
</evidence>
<keyword evidence="4" id="KW-1133">Transmembrane helix</keyword>
<feature type="binding site" evidence="2">
    <location>
        <position position="67"/>
    </location>
    <ligand>
        <name>Cu cation</name>
        <dbReference type="ChEBI" id="CHEBI:23378"/>
    </ligand>
</feature>
<dbReference type="Pfam" id="PF02630">
    <property type="entry name" value="SCO1-SenC"/>
    <property type="match status" value="1"/>
</dbReference>
<dbReference type="PANTHER" id="PTHR12151">
    <property type="entry name" value="ELECTRON TRANSPORT PROTIN SCO1/SENC FAMILY MEMBER"/>
    <property type="match status" value="1"/>
</dbReference>
<dbReference type="SUPFAM" id="SSF52833">
    <property type="entry name" value="Thioredoxin-like"/>
    <property type="match status" value="1"/>
</dbReference>
<dbReference type="AlphaFoldDB" id="A0A5C6AZ56"/>
<keyword evidence="6" id="KW-1185">Reference proteome</keyword>
<dbReference type="Proteomes" id="UP000320176">
    <property type="component" value="Unassembled WGS sequence"/>
</dbReference>
<evidence type="ECO:0008006" key="7">
    <source>
        <dbReference type="Google" id="ProtNLM"/>
    </source>
</evidence>
<dbReference type="InterPro" id="IPR003782">
    <property type="entry name" value="SCO1/SenC"/>
</dbReference>
<name>A0A5C6AZ56_9BACT</name>
<keyword evidence="3" id="KW-1015">Disulfide bond</keyword>
<dbReference type="CDD" id="cd02968">
    <property type="entry name" value="SCO"/>
    <property type="match status" value="1"/>
</dbReference>
<reference evidence="5 6" key="1">
    <citation type="submission" date="2019-02" db="EMBL/GenBank/DDBJ databases">
        <title>Deep-cultivation of Planctomycetes and their phenomic and genomic characterization uncovers novel biology.</title>
        <authorList>
            <person name="Wiegand S."/>
            <person name="Jogler M."/>
            <person name="Boedeker C."/>
            <person name="Pinto D."/>
            <person name="Vollmers J."/>
            <person name="Rivas-Marin E."/>
            <person name="Kohn T."/>
            <person name="Peeters S.H."/>
            <person name="Heuer A."/>
            <person name="Rast P."/>
            <person name="Oberbeckmann S."/>
            <person name="Bunk B."/>
            <person name="Jeske O."/>
            <person name="Meyerdierks A."/>
            <person name="Storesund J.E."/>
            <person name="Kallscheuer N."/>
            <person name="Luecker S."/>
            <person name="Lage O.M."/>
            <person name="Pohl T."/>
            <person name="Merkel B.J."/>
            <person name="Hornburger P."/>
            <person name="Mueller R.-W."/>
            <person name="Bruemmer F."/>
            <person name="Labrenz M."/>
            <person name="Spormann A.M."/>
            <person name="Op Den Camp H."/>
            <person name="Overmann J."/>
            <person name="Amann R."/>
            <person name="Jetten M.S.M."/>
            <person name="Mascher T."/>
            <person name="Medema M.H."/>
            <person name="Devos D.P."/>
            <person name="Kaster A.-K."/>
            <person name="Ovreas L."/>
            <person name="Rohde M."/>
            <person name="Galperin M.Y."/>
            <person name="Jogler C."/>
        </authorList>
    </citation>
    <scope>NUCLEOTIDE SEQUENCE [LARGE SCALE GENOMIC DNA]</scope>
    <source>
        <strain evidence="5 6">Pla52n</strain>
    </source>
</reference>
<comment type="caution">
    <text evidence="5">The sequence shown here is derived from an EMBL/GenBank/DDBJ whole genome shotgun (WGS) entry which is preliminary data.</text>
</comment>
<evidence type="ECO:0000256" key="2">
    <source>
        <dbReference type="PIRSR" id="PIRSR603782-1"/>
    </source>
</evidence>
<dbReference type="Gene3D" id="3.40.30.10">
    <property type="entry name" value="Glutaredoxin"/>
    <property type="match status" value="1"/>
</dbReference>
<feature type="binding site" evidence="2">
    <location>
        <position position="63"/>
    </location>
    <ligand>
        <name>Cu cation</name>
        <dbReference type="ChEBI" id="CHEBI:23378"/>
    </ligand>
</feature>
<dbReference type="PANTHER" id="PTHR12151:SF8">
    <property type="entry name" value="THIOREDOXIN DOMAIN-CONTAINING PROTEIN"/>
    <property type="match status" value="1"/>
</dbReference>
<organism evidence="5 6">
    <name type="scientific">Stieleria varia</name>
    <dbReference type="NCBI Taxonomy" id="2528005"/>
    <lineage>
        <taxon>Bacteria</taxon>
        <taxon>Pseudomonadati</taxon>
        <taxon>Planctomycetota</taxon>
        <taxon>Planctomycetia</taxon>
        <taxon>Pirellulales</taxon>
        <taxon>Pirellulaceae</taxon>
        <taxon>Stieleria</taxon>
    </lineage>
</organism>
<evidence type="ECO:0000313" key="6">
    <source>
        <dbReference type="Proteomes" id="UP000320176"/>
    </source>
</evidence>
<accession>A0A5C6AZ56</accession>
<dbReference type="EMBL" id="SJPN01000003">
    <property type="protein sequence ID" value="TWU04958.1"/>
    <property type="molecule type" value="Genomic_DNA"/>
</dbReference>
<comment type="similarity">
    <text evidence="1">Belongs to the SCO1/2 family.</text>
</comment>
<protein>
    <recommendedName>
        <fullName evidence="7">SCO1/SenC</fullName>
    </recommendedName>
</protein>
<dbReference type="GO" id="GO:0046872">
    <property type="term" value="F:metal ion binding"/>
    <property type="evidence" value="ECO:0007669"/>
    <property type="project" value="UniProtKB-KW"/>
</dbReference>
<proteinExistence type="inferred from homology"/>
<feature type="disulfide bond" description="Redox-active" evidence="3">
    <location>
        <begin position="63"/>
        <end position="67"/>
    </location>
</feature>
<evidence type="ECO:0000313" key="5">
    <source>
        <dbReference type="EMBL" id="TWU04958.1"/>
    </source>
</evidence>
<keyword evidence="4" id="KW-0812">Transmembrane</keyword>
<keyword evidence="4" id="KW-0472">Membrane</keyword>
<sequence>MGADIALNNGLPPEAQGVTVDQNLGKTIRLDLPITDSNGRAIKTGYVFDGKLPTIVTLNYSNCPMLCSIQLNKLTSALGKLDLKLGTDFRILTLSIDPTETTQRIAETKARYLDDLNNQPEAESGWVFCTAKQPIITQIADTLGFRYKYDRVNKQYNHPAMLAFVSPTGVITRYSLDIDFPADQIKLALVEAGEGTVGSPVDQFILWCYSYDPQSNSYTPAAWKIMRICGAGFLVIMLICLVPYWVGRKRTAADETETVPTPDPV</sequence>
<evidence type="ECO:0000256" key="3">
    <source>
        <dbReference type="PIRSR" id="PIRSR603782-2"/>
    </source>
</evidence>
<keyword evidence="2" id="KW-0186">Copper</keyword>
<gene>
    <name evidence="5" type="ORF">Pla52n_30030</name>
</gene>
<keyword evidence="2" id="KW-0479">Metal-binding</keyword>
<dbReference type="InterPro" id="IPR036249">
    <property type="entry name" value="Thioredoxin-like_sf"/>
</dbReference>
<evidence type="ECO:0000256" key="1">
    <source>
        <dbReference type="ARBA" id="ARBA00010996"/>
    </source>
</evidence>